<proteinExistence type="predicted"/>
<accession>A0A0N0GPZ3</accession>
<gene>
    <name evidence="2" type="ORF">WG78_05965</name>
</gene>
<dbReference type="InterPro" id="IPR032710">
    <property type="entry name" value="NTF2-like_dom_sf"/>
</dbReference>
<protein>
    <submittedName>
        <fullName evidence="2">SnoaL-like domain protein</fullName>
    </submittedName>
</protein>
<evidence type="ECO:0000259" key="1">
    <source>
        <dbReference type="Pfam" id="PF12680"/>
    </source>
</evidence>
<dbReference type="RefSeq" id="WP_053936866.1">
    <property type="nucleotide sequence ID" value="NZ_LAQT01000003.1"/>
</dbReference>
<evidence type="ECO:0000313" key="2">
    <source>
        <dbReference type="EMBL" id="KPC54172.1"/>
    </source>
</evidence>
<dbReference type="SUPFAM" id="SSF54427">
    <property type="entry name" value="NTF2-like"/>
    <property type="match status" value="1"/>
</dbReference>
<dbReference type="EMBL" id="LAQT01000003">
    <property type="protein sequence ID" value="KPC54172.1"/>
    <property type="molecule type" value="Genomic_DNA"/>
</dbReference>
<dbReference type="InterPro" id="IPR037401">
    <property type="entry name" value="SnoaL-like"/>
</dbReference>
<dbReference type="Gene3D" id="3.10.450.50">
    <property type="match status" value="1"/>
</dbReference>
<name>A0A0N0GPZ3_9NEIS</name>
<dbReference type="OrthoDB" id="1353852at2"/>
<comment type="caution">
    <text evidence="2">The sequence shown here is derived from an EMBL/GenBank/DDBJ whole genome shotgun (WGS) entry which is preliminary data.</text>
</comment>
<reference evidence="2 3" key="1">
    <citation type="submission" date="2015-07" db="EMBL/GenBank/DDBJ databases">
        <title>Draft genome sequence of the Amantichitinum ursilacus IGB-41, a new chitin-degrading bacterium.</title>
        <authorList>
            <person name="Kirstahler P."/>
            <person name="Guenther M."/>
            <person name="Grumaz C."/>
            <person name="Rupp S."/>
            <person name="Zibek S."/>
            <person name="Sohn K."/>
        </authorList>
    </citation>
    <scope>NUCLEOTIDE SEQUENCE [LARGE SCALE GENOMIC DNA]</scope>
    <source>
        <strain evidence="2 3">IGB-41</strain>
    </source>
</reference>
<dbReference type="Pfam" id="PF12680">
    <property type="entry name" value="SnoaL_2"/>
    <property type="match status" value="1"/>
</dbReference>
<feature type="domain" description="SnoaL-like" evidence="1">
    <location>
        <begin position="7"/>
        <end position="109"/>
    </location>
</feature>
<sequence length="124" mass="13847">MTDAQLIEHLYNRFNARDIEAVLAALAPDVLWANGMEGTHVQGTQAVREYWTYQWSVIDPTVIPLNIAATDDGAQEVEVHQTVRDLQGVTVLDEVIRHVFRVQDGKVVRFDIKGPSQLSSVPHG</sequence>
<evidence type="ECO:0000313" key="3">
    <source>
        <dbReference type="Proteomes" id="UP000037939"/>
    </source>
</evidence>
<dbReference type="Proteomes" id="UP000037939">
    <property type="component" value="Unassembled WGS sequence"/>
</dbReference>
<dbReference type="AlphaFoldDB" id="A0A0N0GPZ3"/>
<organism evidence="2 3">
    <name type="scientific">Amantichitinum ursilacus</name>
    <dbReference type="NCBI Taxonomy" id="857265"/>
    <lineage>
        <taxon>Bacteria</taxon>
        <taxon>Pseudomonadati</taxon>
        <taxon>Pseudomonadota</taxon>
        <taxon>Betaproteobacteria</taxon>
        <taxon>Neisseriales</taxon>
        <taxon>Chitinibacteraceae</taxon>
        <taxon>Amantichitinum</taxon>
    </lineage>
</organism>
<keyword evidence="3" id="KW-1185">Reference proteome</keyword>
<dbReference type="STRING" id="857265.WG78_05965"/>